<name>A0A1B7YKI0_COLHI</name>
<comment type="caution">
    <text evidence="3">The sequence shown here is derived from an EMBL/GenBank/DDBJ whole genome shotgun (WGS) entry which is preliminary data.</text>
</comment>
<feature type="transmembrane region" description="Helical" evidence="2">
    <location>
        <begin position="234"/>
        <end position="259"/>
    </location>
</feature>
<keyword evidence="2" id="KW-1133">Transmembrane helix</keyword>
<keyword evidence="2" id="KW-0812">Transmembrane</keyword>
<evidence type="ECO:0000256" key="1">
    <source>
        <dbReference type="SAM" id="MobiDB-lite"/>
    </source>
</evidence>
<keyword evidence="4" id="KW-1185">Reference proteome</keyword>
<feature type="transmembrane region" description="Helical" evidence="2">
    <location>
        <begin position="163"/>
        <end position="187"/>
    </location>
</feature>
<sequence length="472" mass="52315">MAIQLPREELGTAVGVLVYSFFCLACSLLMAWLVYAHREGLSWLSTAASVAQQTHTLVRWRDIKLEQFRHSSINVGNPELAIAGQSTGLDLVLFYIQFYSYNVEALVTLFWAFALTQSIFQLEPARSLRKRVNYISKAVAVLLPALLVGILRLEAVQKQTVPFLVLADGIMGFCLSGSGVLLVVILIKYVYTRRNLLSWNVRYGQRSNSTKSSDTLVFDSSNGRRRGSIYDRWLVVRFSIAFVALAIFQVVTIMFQVTSARQNTRDSLSDSPDLSTERLHLDLLLFIPGVSASLLTFVVFGTTKTFRDYIASKLIPRWLRDRSRMKTSSPPSRRNRLSQTVSKRTAAYPPRLSLTPYVTNDGGLYSPIYDGNDIQLGDLNVNGSSKVAEDDQWPLVSPNAGSSDLKKPANVLAFCLKAMSQAFAGGSGRNVASSLLIRAAHVARRHSEGYATELRDILTGIVVHGPTGNYNS</sequence>
<reference evidence="4" key="1">
    <citation type="journal article" date="2017" name="BMC Genomics">
        <title>Gapless genome assembly of Colletotrichum higginsianum reveals chromosome structure and association of transposable elements with secondary metabolite gene clusters.</title>
        <authorList>
            <person name="Dallery J.-F."/>
            <person name="Lapalu N."/>
            <person name="Zampounis A."/>
            <person name="Pigne S."/>
            <person name="Luyten I."/>
            <person name="Amselem J."/>
            <person name="Wittenberg A.H.J."/>
            <person name="Zhou S."/>
            <person name="de Queiroz M.V."/>
            <person name="Robin G.P."/>
            <person name="Auger A."/>
            <person name="Hainaut M."/>
            <person name="Henrissat B."/>
            <person name="Kim K.-T."/>
            <person name="Lee Y.-H."/>
            <person name="Lespinet O."/>
            <person name="Schwartz D.C."/>
            <person name="Thon M.R."/>
            <person name="O'Connell R.J."/>
        </authorList>
    </citation>
    <scope>NUCLEOTIDE SEQUENCE [LARGE SCALE GENOMIC DNA]</scope>
    <source>
        <strain evidence="4">IMI 349063</strain>
    </source>
</reference>
<evidence type="ECO:0000256" key="2">
    <source>
        <dbReference type="SAM" id="Phobius"/>
    </source>
</evidence>
<feature type="transmembrane region" description="Helical" evidence="2">
    <location>
        <begin position="132"/>
        <end position="151"/>
    </location>
</feature>
<feature type="transmembrane region" description="Helical" evidence="2">
    <location>
        <begin position="279"/>
        <end position="300"/>
    </location>
</feature>
<organism evidence="3 4">
    <name type="scientific">Colletotrichum higginsianum (strain IMI 349063)</name>
    <name type="common">Crucifer anthracnose fungus</name>
    <dbReference type="NCBI Taxonomy" id="759273"/>
    <lineage>
        <taxon>Eukaryota</taxon>
        <taxon>Fungi</taxon>
        <taxon>Dikarya</taxon>
        <taxon>Ascomycota</taxon>
        <taxon>Pezizomycotina</taxon>
        <taxon>Sordariomycetes</taxon>
        <taxon>Hypocreomycetidae</taxon>
        <taxon>Glomerellales</taxon>
        <taxon>Glomerellaceae</taxon>
        <taxon>Colletotrichum</taxon>
        <taxon>Colletotrichum destructivum species complex</taxon>
    </lineage>
</organism>
<dbReference type="VEuPathDB" id="FungiDB:CH63R_04664"/>
<dbReference type="RefSeq" id="XP_018160885.1">
    <property type="nucleotide sequence ID" value="XM_018299639.1"/>
</dbReference>
<dbReference type="KEGG" id="chig:CH63R_04664"/>
<dbReference type="AlphaFoldDB" id="A0A1B7YKI0"/>
<evidence type="ECO:0000313" key="4">
    <source>
        <dbReference type="Proteomes" id="UP000092177"/>
    </source>
</evidence>
<feature type="transmembrane region" description="Helical" evidence="2">
    <location>
        <begin position="98"/>
        <end position="120"/>
    </location>
</feature>
<proteinExistence type="predicted"/>
<feature type="region of interest" description="Disordered" evidence="1">
    <location>
        <begin position="323"/>
        <end position="343"/>
    </location>
</feature>
<dbReference type="GO" id="GO:0016787">
    <property type="term" value="F:hydrolase activity"/>
    <property type="evidence" value="ECO:0007669"/>
    <property type="project" value="UniProtKB-KW"/>
</dbReference>
<accession>A0A1B7YKI0</accession>
<evidence type="ECO:0000313" key="3">
    <source>
        <dbReference type="EMBL" id="OBR12368.1"/>
    </source>
</evidence>
<feature type="compositionally biased region" description="Polar residues" evidence="1">
    <location>
        <begin position="326"/>
        <end position="343"/>
    </location>
</feature>
<keyword evidence="2" id="KW-0472">Membrane</keyword>
<dbReference type="EMBL" id="LTAN01000003">
    <property type="protein sequence ID" value="OBR12368.1"/>
    <property type="molecule type" value="Genomic_DNA"/>
</dbReference>
<dbReference type="Proteomes" id="UP000092177">
    <property type="component" value="Chromosome 3"/>
</dbReference>
<feature type="transmembrane region" description="Helical" evidence="2">
    <location>
        <begin position="12"/>
        <end position="35"/>
    </location>
</feature>
<dbReference type="OrthoDB" id="5287295at2759"/>
<dbReference type="GeneID" id="28863746"/>
<keyword evidence="3" id="KW-0378">Hydrolase</keyword>
<gene>
    <name evidence="3" type="ORF">CH63R_04664</name>
</gene>
<protein>
    <submittedName>
        <fullName evidence="3">Glycoside hydrolase</fullName>
    </submittedName>
</protein>